<evidence type="ECO:0000256" key="1">
    <source>
        <dbReference type="ARBA" id="ARBA00004477"/>
    </source>
</evidence>
<evidence type="ECO:0000256" key="7">
    <source>
        <dbReference type="ARBA" id="ARBA00022692"/>
    </source>
</evidence>
<dbReference type="Gene3D" id="3.40.720.10">
    <property type="entry name" value="Alkaline Phosphatase, subunit A"/>
    <property type="match status" value="1"/>
</dbReference>
<dbReference type="Pfam" id="PF01663">
    <property type="entry name" value="Phosphodiest"/>
    <property type="match status" value="1"/>
</dbReference>
<keyword evidence="11" id="KW-0325">Glycoprotein</keyword>
<comment type="similarity">
    <text evidence="3 12">Belongs to the PIGG/PIGN/PIGO family. PIGG subfamily.</text>
</comment>
<feature type="transmembrane region" description="Helical" evidence="12">
    <location>
        <begin position="487"/>
        <end position="503"/>
    </location>
</feature>
<proteinExistence type="inferred from homology"/>
<evidence type="ECO:0000256" key="11">
    <source>
        <dbReference type="ARBA" id="ARBA00023180"/>
    </source>
</evidence>
<sequence>MVPRNVWVYFLKITLAVGLLLFARGFLPPTVHQSGYNEIGHGVTPKFDKIVFMVVDAMRSDFMFSSNSNMPQVHNLIRSGFCYPFTAYSDPPTVTLPRLKGLTTGSSPNFLDAVINVADDDSSSSITTHDSWIQQMALHNKTLHMFGDDTWLKLFPNVFDVSDGTSSFYVSDYTEVDFNVTRHLATEFSERKWDGLILHYLGMDHIGHKSGPNNNLMTQKQGEMDGIIGRIFNDMDENTLLVVAGDHGMNDVGNHGGASKGETSAALALFSKTFENPQNAPLPNDPDYSYYNDVAQVDLVTTLSYLLGFPVPLNSLGLFIPELAELYSKKDQEKILESQCIKFGISIQDCSLDTLKSQQKELVKMTTAYNFPYMYTGLLILGLVSVISLFLTWKWLPHNSALIWWTLVPIVYFIGMLGSSTVEEEHFIWYWLLTSYLIFLFCRSNNGNTRIMIAGVLACFRLIRGYKSAGQKWVAMYDVSTFFSNHPYILWIFITFTFVTFAQPSSLRMVASISVFVYKFLTTIYPISLPRMVKYARVCFVLCILDSVLSKANPDLLFIMLSKNVNIPMWPVILFTKGLINCLNLSVEYSELLILMFGYACFFALGGSNSIATIDLSNAYHGVSNYNIPLVSTLTYLSNWSHSLIWINFSLRVNLSSKYNGMGIAKTYFYSISCLSVCIACWVLREHLFIWTVFAPKLLYTGAWLIVHEIFASYIGDLICQIMSYFS</sequence>
<evidence type="ECO:0000259" key="13">
    <source>
        <dbReference type="Pfam" id="PF19316"/>
    </source>
</evidence>
<name>A0AAV5RM59_STABA</name>
<evidence type="ECO:0000313" key="14">
    <source>
        <dbReference type="EMBL" id="GMM52253.1"/>
    </source>
</evidence>
<dbReference type="InterPro" id="IPR037674">
    <property type="entry name" value="PIG-G_N"/>
</dbReference>
<evidence type="ECO:0000256" key="6">
    <source>
        <dbReference type="ARBA" id="ARBA00022679"/>
    </source>
</evidence>
<evidence type="ECO:0000256" key="2">
    <source>
        <dbReference type="ARBA" id="ARBA00004687"/>
    </source>
</evidence>
<feature type="transmembrane region" description="Helical" evidence="12">
    <location>
        <begin position="427"/>
        <end position="443"/>
    </location>
</feature>
<comment type="subcellular location">
    <subcellularLocation>
        <location evidence="1 12">Endoplasmic reticulum membrane</location>
        <topology evidence="1 12">Multi-pass membrane protein</topology>
    </subcellularLocation>
</comment>
<keyword evidence="15" id="KW-1185">Reference proteome</keyword>
<feature type="domain" description="GPI ethanolamine phosphate transferase 2 C-terminal" evidence="13">
    <location>
        <begin position="368"/>
        <end position="515"/>
    </location>
</feature>
<evidence type="ECO:0000256" key="4">
    <source>
        <dbReference type="ARBA" id="ARBA00020830"/>
    </source>
</evidence>
<evidence type="ECO:0000256" key="8">
    <source>
        <dbReference type="ARBA" id="ARBA00022824"/>
    </source>
</evidence>
<evidence type="ECO:0000256" key="3">
    <source>
        <dbReference type="ARBA" id="ARBA00005315"/>
    </source>
</evidence>
<dbReference type="InterPro" id="IPR002591">
    <property type="entry name" value="Phosphodiest/P_Trfase"/>
</dbReference>
<evidence type="ECO:0000256" key="12">
    <source>
        <dbReference type="RuleBase" id="RU367106"/>
    </source>
</evidence>
<protein>
    <recommendedName>
        <fullName evidence="4 12">GPI ethanolamine phosphate transferase 2</fullName>
    </recommendedName>
</protein>
<dbReference type="Proteomes" id="UP001362899">
    <property type="component" value="Unassembled WGS sequence"/>
</dbReference>
<keyword evidence="9 12" id="KW-1133">Transmembrane helix</keyword>
<organism evidence="14 15">
    <name type="scientific">Starmerella bacillaris</name>
    <name type="common">Yeast</name>
    <name type="synonym">Candida zemplinina</name>
    <dbReference type="NCBI Taxonomy" id="1247836"/>
    <lineage>
        <taxon>Eukaryota</taxon>
        <taxon>Fungi</taxon>
        <taxon>Dikarya</taxon>
        <taxon>Ascomycota</taxon>
        <taxon>Saccharomycotina</taxon>
        <taxon>Dipodascomycetes</taxon>
        <taxon>Dipodascales</taxon>
        <taxon>Trichomonascaceae</taxon>
        <taxon>Starmerella</taxon>
    </lineage>
</organism>
<keyword evidence="8 12" id="KW-0256">Endoplasmic reticulum</keyword>
<feature type="transmembrane region" description="Helical" evidence="12">
    <location>
        <begin position="509"/>
        <end position="527"/>
    </location>
</feature>
<dbReference type="InterPro" id="IPR017850">
    <property type="entry name" value="Alkaline_phosphatase_core_sf"/>
</dbReference>
<accession>A0AAV5RM59</accession>
<keyword evidence="6 12" id="KW-0808">Transferase</keyword>
<feature type="transmembrane region" description="Helical" evidence="12">
    <location>
        <begin position="402"/>
        <end position="420"/>
    </location>
</feature>
<dbReference type="PANTHER" id="PTHR23072">
    <property type="entry name" value="PHOSPHATIDYLINOSITOL GLYCAN-RELATED"/>
    <property type="match status" value="1"/>
</dbReference>
<dbReference type="GO" id="GO:0005789">
    <property type="term" value="C:endoplasmic reticulum membrane"/>
    <property type="evidence" value="ECO:0007669"/>
    <property type="project" value="UniProtKB-SubCell"/>
</dbReference>
<evidence type="ECO:0000313" key="15">
    <source>
        <dbReference type="Proteomes" id="UP001362899"/>
    </source>
</evidence>
<feature type="transmembrane region" description="Helical" evidence="12">
    <location>
        <begin position="6"/>
        <end position="27"/>
    </location>
</feature>
<keyword evidence="10 12" id="KW-0472">Membrane</keyword>
<evidence type="ECO:0000256" key="10">
    <source>
        <dbReference type="ARBA" id="ARBA00023136"/>
    </source>
</evidence>
<dbReference type="Pfam" id="PF19316">
    <property type="entry name" value="PIGO_PIGG"/>
    <property type="match status" value="2"/>
</dbReference>
<comment type="pathway">
    <text evidence="2 12">Glycolipid biosynthesis; glycosylphosphatidylinositol-anchor biosynthesis.</text>
</comment>
<dbReference type="CDD" id="cd16024">
    <property type="entry name" value="GPI_EPT_2"/>
    <property type="match status" value="1"/>
</dbReference>
<comment type="function">
    <text evidence="12">Ethanolamine phosphate transferase involved in glycosylphosphatidylinositol-anchor biosynthesis. Transfers ethanolamine phosphate to the GPI second mannose.</text>
</comment>
<dbReference type="GO" id="GO:0051267">
    <property type="term" value="F:CP2 mannose-ethanolamine phosphotransferase activity"/>
    <property type="evidence" value="ECO:0007669"/>
    <property type="project" value="TreeGrafter"/>
</dbReference>
<feature type="transmembrane region" description="Helical" evidence="12">
    <location>
        <begin position="373"/>
        <end position="396"/>
    </location>
</feature>
<dbReference type="GO" id="GO:0006506">
    <property type="term" value="P:GPI anchor biosynthetic process"/>
    <property type="evidence" value="ECO:0007669"/>
    <property type="project" value="UniProtKB-KW"/>
</dbReference>
<keyword evidence="5 12" id="KW-0337">GPI-anchor biosynthesis</keyword>
<feature type="transmembrane region" description="Helical" evidence="12">
    <location>
        <begin position="705"/>
        <end position="726"/>
    </location>
</feature>
<feature type="domain" description="GPI ethanolamine phosphate transferase 2 C-terminal" evidence="13">
    <location>
        <begin position="555"/>
        <end position="714"/>
    </location>
</feature>
<dbReference type="InterPro" id="IPR039527">
    <property type="entry name" value="PIGG/GPI7"/>
</dbReference>
<reference evidence="14 15" key="1">
    <citation type="journal article" date="2023" name="Elife">
        <title>Identification of key yeast species and microbe-microbe interactions impacting larval growth of Drosophila in the wild.</title>
        <authorList>
            <person name="Mure A."/>
            <person name="Sugiura Y."/>
            <person name="Maeda R."/>
            <person name="Honda K."/>
            <person name="Sakurai N."/>
            <person name="Takahashi Y."/>
            <person name="Watada M."/>
            <person name="Katoh T."/>
            <person name="Gotoh A."/>
            <person name="Gotoh Y."/>
            <person name="Taniguchi I."/>
            <person name="Nakamura K."/>
            <person name="Hayashi T."/>
            <person name="Katayama T."/>
            <person name="Uemura T."/>
            <person name="Hattori Y."/>
        </authorList>
    </citation>
    <scope>NUCLEOTIDE SEQUENCE [LARGE SCALE GENOMIC DNA]</scope>
    <source>
        <strain evidence="14 15">SB-73</strain>
    </source>
</reference>
<dbReference type="AlphaFoldDB" id="A0AAV5RM59"/>
<feature type="transmembrane region" description="Helical" evidence="12">
    <location>
        <begin position="592"/>
        <end position="614"/>
    </location>
</feature>
<keyword evidence="7 12" id="KW-0812">Transmembrane</keyword>
<dbReference type="EMBL" id="BTGC01000008">
    <property type="protein sequence ID" value="GMM52253.1"/>
    <property type="molecule type" value="Genomic_DNA"/>
</dbReference>
<gene>
    <name evidence="14" type="ORF">DASB73_032160</name>
</gene>
<dbReference type="SUPFAM" id="SSF53649">
    <property type="entry name" value="Alkaline phosphatase-like"/>
    <property type="match status" value="1"/>
</dbReference>
<dbReference type="InterPro" id="IPR045687">
    <property type="entry name" value="PIGG/GPI7_C"/>
</dbReference>
<comment type="caution">
    <text evidence="14">The sequence shown here is derived from an EMBL/GenBank/DDBJ whole genome shotgun (WGS) entry which is preliminary data.</text>
</comment>
<feature type="transmembrane region" description="Helical" evidence="12">
    <location>
        <begin position="626"/>
        <end position="647"/>
    </location>
</feature>
<evidence type="ECO:0000256" key="5">
    <source>
        <dbReference type="ARBA" id="ARBA00022502"/>
    </source>
</evidence>
<dbReference type="PANTHER" id="PTHR23072:SF0">
    <property type="entry name" value="GPI ETHANOLAMINE PHOSPHATE TRANSFERASE 2"/>
    <property type="match status" value="1"/>
</dbReference>
<feature type="transmembrane region" description="Helical" evidence="12">
    <location>
        <begin position="668"/>
        <end position="685"/>
    </location>
</feature>
<evidence type="ECO:0000256" key="9">
    <source>
        <dbReference type="ARBA" id="ARBA00022989"/>
    </source>
</evidence>